<name>A0ACC0VT60_9STRA</name>
<evidence type="ECO:0000313" key="2">
    <source>
        <dbReference type="Proteomes" id="UP001163321"/>
    </source>
</evidence>
<dbReference type="EMBL" id="CM047586">
    <property type="protein sequence ID" value="KAI9909698.1"/>
    <property type="molecule type" value="Genomic_DNA"/>
</dbReference>
<evidence type="ECO:0000313" key="1">
    <source>
        <dbReference type="EMBL" id="KAI9909698.1"/>
    </source>
</evidence>
<comment type="caution">
    <text evidence="1">The sequence shown here is derived from an EMBL/GenBank/DDBJ whole genome shotgun (WGS) entry which is preliminary data.</text>
</comment>
<protein>
    <submittedName>
        <fullName evidence="1">Uncharacterized protein</fullName>
    </submittedName>
</protein>
<gene>
    <name evidence="1" type="ORF">PsorP6_014649</name>
</gene>
<dbReference type="Proteomes" id="UP001163321">
    <property type="component" value="Chromosome 7"/>
</dbReference>
<keyword evidence="2" id="KW-1185">Reference proteome</keyword>
<organism evidence="1 2">
    <name type="scientific">Peronosclerospora sorghi</name>
    <dbReference type="NCBI Taxonomy" id="230839"/>
    <lineage>
        <taxon>Eukaryota</taxon>
        <taxon>Sar</taxon>
        <taxon>Stramenopiles</taxon>
        <taxon>Oomycota</taxon>
        <taxon>Peronosporomycetes</taxon>
        <taxon>Peronosporales</taxon>
        <taxon>Peronosporaceae</taxon>
        <taxon>Peronosclerospora</taxon>
    </lineage>
</organism>
<sequence length="347" mass="39059">MCGQDPTAPQYLIPISLHKPPRFLSSANRRGTPLLMPKKGLITPFQRGHEAQFGLVVTERDEATSAVRAVTCQFCLKFGREANPSPSGSGRRTHGLLQIRFVLMCTRDAMRMHTLRDGPSSNRSKPINHASTLLAHLDSHGALTLKFNRYIVEKVIDDLLFDVDDESIHITRARALHVFKLHEDALPEDNADVYSVKIESVLRFKMVLGFVSKRESFRSASRFVDVANAGQRPRNCSAVTNEQNGLNAVQYRIQALDAIDSSWRSRIVSIGPLSEEDIDEADLAVPHVRREEYMVAYADAMIFIRDQDLFDIDSLEALSPRARCCKHSEFYCQSARGIVLWHQRGLG</sequence>
<accession>A0ACC0VT60</accession>
<proteinExistence type="predicted"/>
<reference evidence="1 2" key="1">
    <citation type="journal article" date="2022" name="bioRxiv">
        <title>The genome of the oomycete Peronosclerospora sorghi, a cosmopolitan pathogen of maize and sorghum, is inflated with dispersed pseudogenes.</title>
        <authorList>
            <person name="Fletcher K."/>
            <person name="Martin F."/>
            <person name="Isakeit T."/>
            <person name="Cavanaugh K."/>
            <person name="Magill C."/>
            <person name="Michelmore R."/>
        </authorList>
    </citation>
    <scope>NUCLEOTIDE SEQUENCE [LARGE SCALE GENOMIC DNA]</scope>
    <source>
        <strain evidence="1">P6</strain>
    </source>
</reference>